<organism evidence="2 3">
    <name type="scientific">Roseateles violae</name>
    <dbReference type="NCBI Taxonomy" id="3058042"/>
    <lineage>
        <taxon>Bacteria</taxon>
        <taxon>Pseudomonadati</taxon>
        <taxon>Pseudomonadota</taxon>
        <taxon>Betaproteobacteria</taxon>
        <taxon>Burkholderiales</taxon>
        <taxon>Sphaerotilaceae</taxon>
        <taxon>Roseateles</taxon>
    </lineage>
</organism>
<feature type="domain" description="Rhodanese" evidence="1">
    <location>
        <begin position="22"/>
        <end position="101"/>
    </location>
</feature>
<keyword evidence="3" id="KW-1185">Reference proteome</keyword>
<proteinExistence type="predicted"/>
<protein>
    <submittedName>
        <fullName evidence="2">Rhodanese-like domain-containing protein</fullName>
    </submittedName>
</protein>
<dbReference type="PANTHER" id="PTHR44086">
    <property type="entry name" value="THIOSULFATE SULFURTRANSFERASE RDL2, MITOCHONDRIAL-RELATED"/>
    <property type="match status" value="1"/>
</dbReference>
<dbReference type="Gene3D" id="3.40.250.10">
    <property type="entry name" value="Rhodanese-like domain"/>
    <property type="match status" value="1"/>
</dbReference>
<dbReference type="InterPro" id="IPR001763">
    <property type="entry name" value="Rhodanese-like_dom"/>
</dbReference>
<dbReference type="InterPro" id="IPR036873">
    <property type="entry name" value="Rhodanese-like_dom_sf"/>
</dbReference>
<comment type="caution">
    <text evidence="2">The sequence shown here is derived from an EMBL/GenBank/DDBJ whole genome shotgun (WGS) entry which is preliminary data.</text>
</comment>
<evidence type="ECO:0000313" key="3">
    <source>
        <dbReference type="Proteomes" id="UP001228044"/>
    </source>
</evidence>
<accession>A0ABT8DYL0</accession>
<evidence type="ECO:0000259" key="1">
    <source>
        <dbReference type="PROSITE" id="PS50206"/>
    </source>
</evidence>
<dbReference type="InterPro" id="IPR001307">
    <property type="entry name" value="Thiosulphate_STrfase_CS"/>
</dbReference>
<dbReference type="PROSITE" id="PS50206">
    <property type="entry name" value="RHODANESE_3"/>
    <property type="match status" value="1"/>
</dbReference>
<sequence length="114" mass="12027">MTLHAQGQPASAGAIDEEGAPLPANALLIDVRSYAEYMSGHLPGALSLPLPQLEQELVHKAPDPRQPIVVYCSTGARAEQALSLLQQLGYADAHNGGGAVLLSQRLRVPLRQGL</sequence>
<reference evidence="2 3" key="1">
    <citation type="submission" date="2023-06" db="EMBL/GenBank/DDBJ databases">
        <title>Pelomonas sp. PFR6 16S ribosomal RNA gene Genome sequencing and assembly.</title>
        <authorList>
            <person name="Woo H."/>
        </authorList>
    </citation>
    <scope>NUCLEOTIDE SEQUENCE [LARGE SCALE GENOMIC DNA]</scope>
    <source>
        <strain evidence="2 3">PFR6</strain>
    </source>
</reference>
<evidence type="ECO:0000313" key="2">
    <source>
        <dbReference type="EMBL" id="MDN3922667.1"/>
    </source>
</evidence>
<dbReference type="SMART" id="SM00450">
    <property type="entry name" value="RHOD"/>
    <property type="match status" value="1"/>
</dbReference>
<dbReference type="RefSeq" id="WP_290360961.1">
    <property type="nucleotide sequence ID" value="NZ_JAUHHC010000005.1"/>
</dbReference>
<name>A0ABT8DYL0_9BURK</name>
<gene>
    <name evidence="2" type="ORF">QWJ38_20435</name>
</gene>
<dbReference type="CDD" id="cd00158">
    <property type="entry name" value="RHOD"/>
    <property type="match status" value="1"/>
</dbReference>
<dbReference type="Proteomes" id="UP001228044">
    <property type="component" value="Unassembled WGS sequence"/>
</dbReference>
<dbReference type="Pfam" id="PF00581">
    <property type="entry name" value="Rhodanese"/>
    <property type="match status" value="1"/>
</dbReference>
<dbReference type="PANTHER" id="PTHR44086:SF10">
    <property type="entry name" value="THIOSULFATE SULFURTRANSFERASE_RHODANESE-LIKE DOMAIN-CONTAINING PROTEIN 3"/>
    <property type="match status" value="1"/>
</dbReference>
<dbReference type="EMBL" id="JAUHHC010000005">
    <property type="protein sequence ID" value="MDN3922667.1"/>
    <property type="molecule type" value="Genomic_DNA"/>
</dbReference>
<dbReference type="SUPFAM" id="SSF52821">
    <property type="entry name" value="Rhodanese/Cell cycle control phosphatase"/>
    <property type="match status" value="1"/>
</dbReference>
<dbReference type="PROSITE" id="PS00380">
    <property type="entry name" value="RHODANESE_1"/>
    <property type="match status" value="1"/>
</dbReference>